<dbReference type="FunFam" id="3.40.50.300:FF:000285">
    <property type="entry name" value="Sporulation initiation inhibitor Soj"/>
    <property type="match status" value="1"/>
</dbReference>
<dbReference type="InterPro" id="IPR027417">
    <property type="entry name" value="P-loop_NTPase"/>
</dbReference>
<feature type="domain" description="AAA" evidence="3">
    <location>
        <begin position="10"/>
        <end position="186"/>
    </location>
</feature>
<accession>A0A7G1L262</accession>
<dbReference type="PANTHER" id="PTHR13696">
    <property type="entry name" value="P-LOOP CONTAINING NUCLEOSIDE TRIPHOSPHATE HYDROLASE"/>
    <property type="match status" value="1"/>
</dbReference>
<dbReference type="KEGG" id="nwl:NWFMUON74_72360"/>
<comment type="function">
    <text evidence="2">May play a role in septum formation.</text>
</comment>
<dbReference type="InterPro" id="IPR050678">
    <property type="entry name" value="DNA_Partitioning_ATPase"/>
</dbReference>
<dbReference type="AlphaFoldDB" id="A0A7G1L262"/>
<evidence type="ECO:0000256" key="2">
    <source>
        <dbReference type="ARBA" id="ARBA00059092"/>
    </source>
</evidence>
<dbReference type="InterPro" id="IPR025669">
    <property type="entry name" value="AAA_dom"/>
</dbReference>
<geneLocation type="plasmid" evidence="4 5">
    <name>pFMUON74</name>
</geneLocation>
<dbReference type="PIRSF" id="PIRSF009320">
    <property type="entry name" value="Nuc_binding_HP_1000"/>
    <property type="match status" value="1"/>
</dbReference>
<evidence type="ECO:0000313" key="4">
    <source>
        <dbReference type="EMBL" id="BCK59464.1"/>
    </source>
</evidence>
<dbReference type="EMBL" id="AP023397">
    <property type="protein sequence ID" value="BCK59464.1"/>
    <property type="molecule type" value="Genomic_DNA"/>
</dbReference>
<name>A0A7G1L262_9NOCA</name>
<protein>
    <submittedName>
        <fullName evidence="4">Cobyrinic acid a,c-diamine synthase or chromosome partitioning protein ParA</fullName>
    </submittedName>
</protein>
<keyword evidence="4" id="KW-0614">Plasmid</keyword>
<dbReference type="Gene3D" id="3.40.50.300">
    <property type="entry name" value="P-loop containing nucleotide triphosphate hydrolases"/>
    <property type="match status" value="1"/>
</dbReference>
<comment type="similarity">
    <text evidence="1">Belongs to the ParA family.</text>
</comment>
<evidence type="ECO:0000313" key="5">
    <source>
        <dbReference type="Proteomes" id="UP000516173"/>
    </source>
</evidence>
<gene>
    <name evidence="4" type="ORF">NWFMUON74_72360</name>
</gene>
<organism evidence="4 5">
    <name type="scientific">Nocardia wallacei</name>
    <dbReference type="NCBI Taxonomy" id="480035"/>
    <lineage>
        <taxon>Bacteria</taxon>
        <taxon>Bacillati</taxon>
        <taxon>Actinomycetota</taxon>
        <taxon>Actinomycetes</taxon>
        <taxon>Mycobacteriales</taxon>
        <taxon>Nocardiaceae</taxon>
        <taxon>Nocardia</taxon>
    </lineage>
</organism>
<dbReference type="CDD" id="cd02042">
    <property type="entry name" value="ParAB_family"/>
    <property type="match status" value="1"/>
</dbReference>
<dbReference type="PANTHER" id="PTHR13696:SF99">
    <property type="entry name" value="COBYRINIC ACID AC-DIAMIDE SYNTHASE"/>
    <property type="match status" value="1"/>
</dbReference>
<evidence type="ECO:0000256" key="1">
    <source>
        <dbReference type="ARBA" id="ARBA00006976"/>
    </source>
</evidence>
<dbReference type="SUPFAM" id="SSF52540">
    <property type="entry name" value="P-loop containing nucleoside triphosphate hydrolases"/>
    <property type="match status" value="1"/>
</dbReference>
<keyword evidence="5" id="KW-1185">Reference proteome</keyword>
<reference evidence="4 5" key="1">
    <citation type="submission" date="2020-08" db="EMBL/GenBank/DDBJ databases">
        <title>Genome Sequencing of Nocardia wallacei strain FMUON74 and assembly.</title>
        <authorList>
            <person name="Toyokawa M."/>
            <person name="Uesaka K."/>
        </authorList>
    </citation>
    <scope>NUCLEOTIDE SEQUENCE [LARGE SCALE GENOMIC DNA]</scope>
    <source>
        <strain evidence="4 5">FMUON74</strain>
        <plasmid evidence="4 5">pFMUON74</plasmid>
    </source>
</reference>
<proteinExistence type="inferred from homology"/>
<dbReference type="Pfam" id="PF13614">
    <property type="entry name" value="AAA_31"/>
    <property type="match status" value="1"/>
</dbReference>
<dbReference type="Proteomes" id="UP000516173">
    <property type="component" value="Plasmid pFMUON74"/>
</dbReference>
<dbReference type="PRINTS" id="PR00091">
    <property type="entry name" value="NITROGNASEII"/>
</dbReference>
<evidence type="ECO:0000259" key="3">
    <source>
        <dbReference type="Pfam" id="PF13614"/>
    </source>
</evidence>
<sequence>MTSTSAASCRIIAVALQKGGVGKTTTTINLGAALAAMGMRVLVIDLDPQANATTGLGVELDPDDATMYEVLHSDRAERVKLVEVIKSTEFGIDVAPAHKAMKKLEREGLGSGGQLRLARQLDTLEGYDYVLLDCPPALGELTTAGLAAADDVFAPVGPGPDEIGGLVDLGKTILDVQEELNPDIDIRYLVVCGFDGRNQVSKDVRNQLREDWGAWEDGGRFVGTIAHTVKVPEAKGRRVPIFAHAPTSTAAEDFQLVANRIVERTRQ</sequence>